<feature type="domain" description="GFO/IDH/MocA-like oxidoreductase" evidence="4">
    <location>
        <begin position="133"/>
        <end position="267"/>
    </location>
</feature>
<dbReference type="Pfam" id="PF22725">
    <property type="entry name" value="GFO_IDH_MocA_C3"/>
    <property type="match status" value="1"/>
</dbReference>
<evidence type="ECO:0000256" key="1">
    <source>
        <dbReference type="ARBA" id="ARBA00023002"/>
    </source>
</evidence>
<dbReference type="Gene3D" id="3.30.360.10">
    <property type="entry name" value="Dihydrodipicolinate Reductase, domain 2"/>
    <property type="match status" value="1"/>
</dbReference>
<evidence type="ECO:0000259" key="3">
    <source>
        <dbReference type="Pfam" id="PF01408"/>
    </source>
</evidence>
<dbReference type="InterPro" id="IPR000683">
    <property type="entry name" value="Gfo/Idh/MocA-like_OxRdtase_N"/>
</dbReference>
<dbReference type="GO" id="GO:0000166">
    <property type="term" value="F:nucleotide binding"/>
    <property type="evidence" value="ECO:0007669"/>
    <property type="project" value="InterPro"/>
</dbReference>
<dbReference type="InterPro" id="IPR055170">
    <property type="entry name" value="GFO_IDH_MocA-like_dom"/>
</dbReference>
<keyword evidence="1" id="KW-0560">Oxidoreductase</keyword>
<dbReference type="Gene3D" id="3.40.50.720">
    <property type="entry name" value="NAD(P)-binding Rossmann-like Domain"/>
    <property type="match status" value="1"/>
</dbReference>
<feature type="compositionally biased region" description="Polar residues" evidence="2">
    <location>
        <begin position="344"/>
        <end position="353"/>
    </location>
</feature>
<organism evidence="5 6">
    <name type="scientific">Puniceicoccus vermicola</name>
    <dbReference type="NCBI Taxonomy" id="388746"/>
    <lineage>
        <taxon>Bacteria</taxon>
        <taxon>Pseudomonadati</taxon>
        <taxon>Verrucomicrobiota</taxon>
        <taxon>Opitutia</taxon>
        <taxon>Puniceicoccales</taxon>
        <taxon>Puniceicoccaceae</taxon>
        <taxon>Puniceicoccus</taxon>
    </lineage>
</organism>
<protein>
    <submittedName>
        <fullName evidence="5">Gfo/Idh/MocA family oxidoreductase</fullName>
    </submittedName>
</protein>
<dbReference type="InterPro" id="IPR036291">
    <property type="entry name" value="NAD(P)-bd_dom_sf"/>
</dbReference>
<dbReference type="PANTHER" id="PTHR43818:SF11">
    <property type="entry name" value="BCDNA.GH03377"/>
    <property type="match status" value="1"/>
</dbReference>
<evidence type="ECO:0000313" key="5">
    <source>
        <dbReference type="EMBL" id="MBC2604333.1"/>
    </source>
</evidence>
<dbReference type="SUPFAM" id="SSF51735">
    <property type="entry name" value="NAD(P)-binding Rossmann-fold domains"/>
    <property type="match status" value="1"/>
</dbReference>
<dbReference type="PANTHER" id="PTHR43818">
    <property type="entry name" value="BCDNA.GH03377"/>
    <property type="match status" value="1"/>
</dbReference>
<name>A0A7X1B4G6_9BACT</name>
<evidence type="ECO:0000313" key="6">
    <source>
        <dbReference type="Proteomes" id="UP000525652"/>
    </source>
</evidence>
<dbReference type="Pfam" id="PF01408">
    <property type="entry name" value="GFO_IDH_MocA"/>
    <property type="match status" value="1"/>
</dbReference>
<dbReference type="InterPro" id="IPR050463">
    <property type="entry name" value="Gfo/Idh/MocA_oxidrdct_glycsds"/>
</dbReference>
<dbReference type="SUPFAM" id="SSF55347">
    <property type="entry name" value="Glyceraldehyde-3-phosphate dehydrogenase-like, C-terminal domain"/>
    <property type="match status" value="1"/>
</dbReference>
<proteinExistence type="predicted"/>
<dbReference type="EMBL" id="JACHVA010000143">
    <property type="protein sequence ID" value="MBC2604333.1"/>
    <property type="molecule type" value="Genomic_DNA"/>
</dbReference>
<feature type="domain" description="Gfo/Idh/MocA-like oxidoreductase N-terminal" evidence="3">
    <location>
        <begin position="10"/>
        <end position="121"/>
    </location>
</feature>
<feature type="region of interest" description="Disordered" evidence="2">
    <location>
        <begin position="343"/>
        <end position="373"/>
    </location>
</feature>
<dbReference type="RefSeq" id="WP_185694945.1">
    <property type="nucleotide sequence ID" value="NZ_JACHVA010000143.1"/>
</dbReference>
<gene>
    <name evidence="5" type="ORF">H5P30_21345</name>
</gene>
<dbReference type="GO" id="GO:0016491">
    <property type="term" value="F:oxidoreductase activity"/>
    <property type="evidence" value="ECO:0007669"/>
    <property type="project" value="UniProtKB-KW"/>
</dbReference>
<dbReference type="AlphaFoldDB" id="A0A7X1B4G6"/>
<accession>A0A7X1B4G6</accession>
<evidence type="ECO:0000256" key="2">
    <source>
        <dbReference type="SAM" id="MobiDB-lite"/>
    </source>
</evidence>
<reference evidence="5 6" key="1">
    <citation type="submission" date="2020-07" db="EMBL/GenBank/DDBJ databases">
        <authorList>
            <person name="Feng X."/>
        </authorList>
    </citation>
    <scope>NUCLEOTIDE SEQUENCE [LARGE SCALE GENOMIC DNA]</scope>
    <source>
        <strain evidence="5 6">JCM14086</strain>
    </source>
</reference>
<keyword evidence="6" id="KW-1185">Reference proteome</keyword>
<evidence type="ECO:0000259" key="4">
    <source>
        <dbReference type="Pfam" id="PF22725"/>
    </source>
</evidence>
<sequence>MTTSLKPVGLGIIGCGKISQAYFDGAKTFEILKVVGCADLNPAVSQAQAKANGCEAMSVDELLAHPEIELVINLTIPAAHAEVSRKILEAGKHSYCEKPITVDLEDAQELLALAKEKDLLVGSAPDTFLGGGIQTCRQIIDSGALGRIVSGTAFMMGRGPESWHPNPGFYYLKGGGPVLDMAPYYLTALINLIGPVASVQAHTSKAFETRIATCKEHNGEELPVEVSTHCSAILEFVSGAVITAVFSFDVPKHGHSPIELYGTKGSLKVPDPNTFGGPVQQYLLDYEEKEWKDVELTFGYDSNMRSIGAADMAYAIRTDRPYRANGDVATHVLEVMHAFEKSSDSQQAVTISSRPERPKALPEGLVEGLLDES</sequence>
<comment type="caution">
    <text evidence="5">The sequence shown here is derived from an EMBL/GenBank/DDBJ whole genome shotgun (WGS) entry which is preliminary data.</text>
</comment>
<dbReference type="Proteomes" id="UP000525652">
    <property type="component" value="Unassembled WGS sequence"/>
</dbReference>